<dbReference type="EMBL" id="CACRXK020019254">
    <property type="protein sequence ID" value="CAB4033448.1"/>
    <property type="molecule type" value="Genomic_DNA"/>
</dbReference>
<name>A0A6S7JQY0_PARCT</name>
<evidence type="ECO:0000313" key="2">
    <source>
        <dbReference type="Proteomes" id="UP001152795"/>
    </source>
</evidence>
<dbReference type="AlphaFoldDB" id="A0A6S7JQY0"/>
<organism evidence="1 2">
    <name type="scientific">Paramuricea clavata</name>
    <name type="common">Red gorgonian</name>
    <name type="synonym">Violescent sea-whip</name>
    <dbReference type="NCBI Taxonomy" id="317549"/>
    <lineage>
        <taxon>Eukaryota</taxon>
        <taxon>Metazoa</taxon>
        <taxon>Cnidaria</taxon>
        <taxon>Anthozoa</taxon>
        <taxon>Octocorallia</taxon>
        <taxon>Malacalcyonacea</taxon>
        <taxon>Plexauridae</taxon>
        <taxon>Paramuricea</taxon>
    </lineage>
</organism>
<dbReference type="PANTHER" id="PTHR11319">
    <property type="entry name" value="G PROTEIN-COUPLED RECEPTOR-RELATED"/>
    <property type="match status" value="1"/>
</dbReference>
<dbReference type="SUPFAM" id="SSF51126">
    <property type="entry name" value="Pectin lyase-like"/>
    <property type="match status" value="1"/>
</dbReference>
<dbReference type="OrthoDB" id="5967851at2759"/>
<reference evidence="1" key="1">
    <citation type="submission" date="2020-04" db="EMBL/GenBank/DDBJ databases">
        <authorList>
            <person name="Alioto T."/>
            <person name="Alioto T."/>
            <person name="Gomez Garrido J."/>
        </authorList>
    </citation>
    <scope>NUCLEOTIDE SEQUENCE</scope>
    <source>
        <strain evidence="1">A484AB</strain>
    </source>
</reference>
<accession>A0A6S7JQY0</accession>
<dbReference type="PANTHER" id="PTHR11319:SF35">
    <property type="entry name" value="OUTER MEMBRANE PROTEIN PMPC-RELATED"/>
    <property type="match status" value="1"/>
</dbReference>
<dbReference type="InterPro" id="IPR011050">
    <property type="entry name" value="Pectin_lyase_fold/virulence"/>
</dbReference>
<protein>
    <submittedName>
        <fullName evidence="1">Uncharacterized protein</fullName>
    </submittedName>
</protein>
<sequence>MTKSTCPIELTKSVSFYGISGKAEIRCKKDCKLFRITSPGYNISRIQFVNLIISTSGVAVVLIPPRSKLVFRNALVKDNIIGISGKYSSDCSIEISNSSFEHNYHKAIRLQCSNLTVQVSTSTFRLSPVSFQNFGYKPHNIKVLFKNTLFDGENTQMCADMFTIRPLAAVVDITIIDSKLRNHYSFSCPHGPFLTLKIQDSKFKAIPRVLTFIFLKDLVVENNFNRYPTVRILSQFSHPTSLRIQDSIFRNNSEALWVSIKSQTMVLENNTFVDNFASLFSLKSAAAVYFDFCITQVLLCRFLDNKAGPNPNTGVVTISQSASVTFTDCYFENRQTSAQSNQVFAFGNEPLYFRGDNTFNLLALKKEQTVFMRVPNGEKFPLGMSINKKFKILCPQGYTLTLQGKYDSNMDQFYYINVQCDRCHTKTYMFERGQLTFNKSNGVQCQQCPRGGNCDSGLITAKPNFWGYKNKMNISFIQCPPGYCCESEDCLTFDSCHGNRSGTLCGQCPEGMSESLFSTQCISNTECSINYIIILGTIAILALYLVFFLYQKEIMNFLRRSLLSKHLSFSGNRQNEQRNNFSTGGNTYSANGIVKIFFYYYQVCNLLRSSVGSRKNSEFIHNFENVISGIMNMILVNVPSFTCPLKDLRAVPKAVVLHSVGYCILVLLCLLHLVGMLILFLRRIKRGGERRLVLQYVESFEQVNSARKSSFSQRVASAFTYISLLMYATSAKLCLSLLHCVPVGDSLVLFLDGNIKCYQTFQYFVFAYMISSILPFCLVPVLGSYLLKVGRIGVKQFCAACIFPLPFCCFWMYLLLKDCRRVNQGTYNMIEQNNEALSQEQCNEQEQITSATDDNRTTSNRGSEASILSVLLGPFRCHQAFMCFPSSHIPWEGFLIFRRLVLIIVLNFVFDIQLRLLVALMVCVAILGFHVSVNPFQRKSDNVLEFLSLSAHVVLCGLTLIKALYYGEDYSAFSNTLSVLNVIENILIVAPLSTIMTVVILCLVVKLAFGLIHSVSVLIRKVRNLVRFTE</sequence>
<gene>
    <name evidence="1" type="ORF">PACLA_8A012124</name>
</gene>
<dbReference type="Proteomes" id="UP001152795">
    <property type="component" value="Unassembled WGS sequence"/>
</dbReference>
<keyword evidence="2" id="KW-1185">Reference proteome</keyword>
<comment type="caution">
    <text evidence="1">The sequence shown here is derived from an EMBL/GenBank/DDBJ whole genome shotgun (WGS) entry which is preliminary data.</text>
</comment>
<evidence type="ECO:0000313" key="1">
    <source>
        <dbReference type="EMBL" id="CAB4033448.1"/>
    </source>
</evidence>
<proteinExistence type="predicted"/>